<dbReference type="InterPro" id="IPR046357">
    <property type="entry name" value="PPIase_dom_sf"/>
</dbReference>
<reference evidence="1" key="1">
    <citation type="journal article" date="2021" name="PeerJ">
        <title>Extensive microbial diversity within the chicken gut microbiome revealed by metagenomics and culture.</title>
        <authorList>
            <person name="Gilroy R."/>
            <person name="Ravi A."/>
            <person name="Getino M."/>
            <person name="Pursley I."/>
            <person name="Horton D.L."/>
            <person name="Alikhan N.F."/>
            <person name="Baker D."/>
            <person name="Gharbi K."/>
            <person name="Hall N."/>
            <person name="Watson M."/>
            <person name="Adriaenssens E.M."/>
            <person name="Foster-Nyarko E."/>
            <person name="Jarju S."/>
            <person name="Secka A."/>
            <person name="Antonio M."/>
            <person name="Oren A."/>
            <person name="Chaudhuri R.R."/>
            <person name="La Ragione R."/>
            <person name="Hildebrand F."/>
            <person name="Pallen M.J."/>
        </authorList>
    </citation>
    <scope>NUCLEOTIDE SEQUENCE</scope>
    <source>
        <strain evidence="1">CHK169-11906</strain>
    </source>
</reference>
<sequence length="291" mass="33700">MKFFLKKIGVVSWFFVLIGCQEVPRHFGGNKVLAEAAGDKLYLRDVNKVVPRGMTGEDSVAFLSRYIDKWINRQLKLREAEQLFSDSEQDIDSLVEEYRQALLIRKLDSRLIEQNLDTLVSSEQIAAYHKSHAADFKVNQTLVKGRIVRFGANNRQASRLRSLMTAVTPSQQKDFTDICTKNHFEVNDFTSKWVTFSEFLSYLPILRSQNYDALLASDGVQEMKDGRSGYYFQITAVLHPGEPEPLERVEQTVRRILLTQRQNDIVREYETKIYEKALEEGDINVYNEEKE</sequence>
<dbReference type="Proteomes" id="UP000824259">
    <property type="component" value="Unassembled WGS sequence"/>
</dbReference>
<gene>
    <name evidence="1" type="ORF">H9779_00280</name>
</gene>
<comment type="caution">
    <text evidence="1">The sequence shown here is derived from an EMBL/GenBank/DDBJ whole genome shotgun (WGS) entry which is preliminary data.</text>
</comment>
<accession>A0A9D2IC02</accession>
<reference evidence="1" key="2">
    <citation type="submission" date="2021-04" db="EMBL/GenBank/DDBJ databases">
        <authorList>
            <person name="Gilroy R."/>
        </authorList>
    </citation>
    <scope>NUCLEOTIDE SEQUENCE</scope>
    <source>
        <strain evidence="1">CHK169-11906</strain>
    </source>
</reference>
<dbReference type="Gene3D" id="3.10.50.40">
    <property type="match status" value="1"/>
</dbReference>
<name>A0A9D2IC02_9BACT</name>
<dbReference type="GO" id="GO:0003755">
    <property type="term" value="F:peptidyl-prolyl cis-trans isomerase activity"/>
    <property type="evidence" value="ECO:0007669"/>
    <property type="project" value="InterPro"/>
</dbReference>
<evidence type="ECO:0008006" key="3">
    <source>
        <dbReference type="Google" id="ProtNLM"/>
    </source>
</evidence>
<protein>
    <recommendedName>
        <fullName evidence="3">Peptidyl-prolyl cis-trans isomerase</fullName>
    </recommendedName>
</protein>
<dbReference type="PROSITE" id="PS51257">
    <property type="entry name" value="PROKAR_LIPOPROTEIN"/>
    <property type="match status" value="1"/>
</dbReference>
<evidence type="ECO:0000313" key="1">
    <source>
        <dbReference type="EMBL" id="HJA98029.1"/>
    </source>
</evidence>
<dbReference type="EMBL" id="DWYR01000001">
    <property type="protein sequence ID" value="HJA98029.1"/>
    <property type="molecule type" value="Genomic_DNA"/>
</dbReference>
<evidence type="ECO:0000313" key="2">
    <source>
        <dbReference type="Proteomes" id="UP000824259"/>
    </source>
</evidence>
<dbReference type="AlphaFoldDB" id="A0A9D2IC02"/>
<dbReference type="Gene3D" id="1.10.4030.10">
    <property type="entry name" value="Porin chaperone SurA, peptide-binding domain"/>
    <property type="match status" value="1"/>
</dbReference>
<organism evidence="1 2">
    <name type="scientific">Candidatus Alistipes avicola</name>
    <dbReference type="NCBI Taxonomy" id="2838432"/>
    <lineage>
        <taxon>Bacteria</taxon>
        <taxon>Pseudomonadati</taxon>
        <taxon>Bacteroidota</taxon>
        <taxon>Bacteroidia</taxon>
        <taxon>Bacteroidales</taxon>
        <taxon>Rikenellaceae</taxon>
        <taxon>Alistipes</taxon>
    </lineage>
</organism>
<proteinExistence type="predicted"/>